<accession>A0A0A9FV36</accession>
<dbReference type="EMBL" id="GBRH01181794">
    <property type="protein sequence ID" value="JAE16102.1"/>
    <property type="molecule type" value="Transcribed_RNA"/>
</dbReference>
<sequence length="47" mass="5893">MTNKKRYYFRWQLKNFLFFILLLFALTNIYTRDIEVSSRQLTARKIM</sequence>
<name>A0A0A9FV36_ARUDO</name>
<reference evidence="1" key="1">
    <citation type="submission" date="2014-09" db="EMBL/GenBank/DDBJ databases">
        <authorList>
            <person name="Magalhaes I.L.F."/>
            <person name="Oliveira U."/>
            <person name="Santos F.R."/>
            <person name="Vidigal T.H.D.A."/>
            <person name="Brescovit A.D."/>
            <person name="Santos A.J."/>
        </authorList>
    </citation>
    <scope>NUCLEOTIDE SEQUENCE</scope>
    <source>
        <tissue evidence="1">Shoot tissue taken approximately 20 cm above the soil surface</tissue>
    </source>
</reference>
<proteinExistence type="predicted"/>
<protein>
    <submittedName>
        <fullName evidence="1">Uncharacterized protein</fullName>
    </submittedName>
</protein>
<evidence type="ECO:0000313" key="1">
    <source>
        <dbReference type="EMBL" id="JAE16102.1"/>
    </source>
</evidence>
<reference evidence="1" key="2">
    <citation type="journal article" date="2015" name="Data Brief">
        <title>Shoot transcriptome of the giant reed, Arundo donax.</title>
        <authorList>
            <person name="Barrero R.A."/>
            <person name="Guerrero F.D."/>
            <person name="Moolhuijzen P."/>
            <person name="Goolsby J.A."/>
            <person name="Tidwell J."/>
            <person name="Bellgard S.E."/>
            <person name="Bellgard M.I."/>
        </authorList>
    </citation>
    <scope>NUCLEOTIDE SEQUENCE</scope>
    <source>
        <tissue evidence="1">Shoot tissue taken approximately 20 cm above the soil surface</tissue>
    </source>
</reference>
<organism evidence="1">
    <name type="scientific">Arundo donax</name>
    <name type="common">Giant reed</name>
    <name type="synonym">Donax arundinaceus</name>
    <dbReference type="NCBI Taxonomy" id="35708"/>
    <lineage>
        <taxon>Eukaryota</taxon>
        <taxon>Viridiplantae</taxon>
        <taxon>Streptophyta</taxon>
        <taxon>Embryophyta</taxon>
        <taxon>Tracheophyta</taxon>
        <taxon>Spermatophyta</taxon>
        <taxon>Magnoliopsida</taxon>
        <taxon>Liliopsida</taxon>
        <taxon>Poales</taxon>
        <taxon>Poaceae</taxon>
        <taxon>PACMAD clade</taxon>
        <taxon>Arundinoideae</taxon>
        <taxon>Arundineae</taxon>
        <taxon>Arundo</taxon>
    </lineage>
</organism>
<dbReference type="AlphaFoldDB" id="A0A0A9FV36"/>